<comment type="caution">
    <text evidence="3">The sequence shown here is derived from an EMBL/GenBank/DDBJ whole genome shotgun (WGS) entry which is preliminary data.</text>
</comment>
<feature type="region of interest" description="Disordered" evidence="1">
    <location>
        <begin position="66"/>
        <end position="88"/>
    </location>
</feature>
<feature type="domain" description="F-box" evidence="2">
    <location>
        <begin position="223"/>
        <end position="273"/>
    </location>
</feature>
<reference evidence="3" key="1">
    <citation type="journal article" date="2023" name="Mol. Phylogenet. Evol.">
        <title>Genome-scale phylogeny and comparative genomics of the fungal order Sordariales.</title>
        <authorList>
            <person name="Hensen N."/>
            <person name="Bonometti L."/>
            <person name="Westerberg I."/>
            <person name="Brannstrom I.O."/>
            <person name="Guillou S."/>
            <person name="Cros-Aarteil S."/>
            <person name="Calhoun S."/>
            <person name="Haridas S."/>
            <person name="Kuo A."/>
            <person name="Mondo S."/>
            <person name="Pangilinan J."/>
            <person name="Riley R."/>
            <person name="LaButti K."/>
            <person name="Andreopoulos B."/>
            <person name="Lipzen A."/>
            <person name="Chen C."/>
            <person name="Yan M."/>
            <person name="Daum C."/>
            <person name="Ng V."/>
            <person name="Clum A."/>
            <person name="Steindorff A."/>
            <person name="Ohm R.A."/>
            <person name="Martin F."/>
            <person name="Silar P."/>
            <person name="Natvig D.O."/>
            <person name="Lalanne C."/>
            <person name="Gautier V."/>
            <person name="Ament-Velasquez S.L."/>
            <person name="Kruys A."/>
            <person name="Hutchinson M.I."/>
            <person name="Powell A.J."/>
            <person name="Barry K."/>
            <person name="Miller A.N."/>
            <person name="Grigoriev I.V."/>
            <person name="Debuchy R."/>
            <person name="Gladieux P."/>
            <person name="Hiltunen Thoren M."/>
            <person name="Johannesson H."/>
        </authorList>
    </citation>
    <scope>NUCLEOTIDE SEQUENCE</scope>
    <source>
        <strain evidence="3">CBS 538.74</strain>
    </source>
</reference>
<protein>
    <recommendedName>
        <fullName evidence="2">F-box domain-containing protein</fullName>
    </recommendedName>
</protein>
<accession>A0AAN6VKU3</accession>
<dbReference type="InterPro" id="IPR036047">
    <property type="entry name" value="F-box-like_dom_sf"/>
</dbReference>
<sequence length="353" mass="39924">MAPPPLSSNSFAAPNRMCWLCRRESDILRYNHSPNPRSALFWEITFPENAAGRERTATISAAITDLGSSLPHSTGKRTKPSSTTEKTRPKLDAVGCPVYSKATKTWAFRVHADCWDLVACQVSDPIACATAWCESLISVNWGFNALSPVIKTPKLPKVLTGTTTPHGRNHRRVTMQQLESFDGLAAELGLDHLPTVHKPVSLSHLGLYAPKNDGAPIWPSKANDLFSILPEEILQQIIEYTPTTDLVNLRLASRPITYASRLANLPRRFWRSRFTPPFEMGFASPERVDADLDWRGMYFLTRRALLRHCVVFPRTESPLLARLAKRRYWWERLRRIAEMDEDWGLTLGAYTRA</sequence>
<reference evidence="3" key="2">
    <citation type="submission" date="2023-05" db="EMBL/GenBank/DDBJ databases">
        <authorList>
            <consortium name="Lawrence Berkeley National Laboratory"/>
            <person name="Steindorff A."/>
            <person name="Hensen N."/>
            <person name="Bonometti L."/>
            <person name="Westerberg I."/>
            <person name="Brannstrom I.O."/>
            <person name="Guillou S."/>
            <person name="Cros-Aarteil S."/>
            <person name="Calhoun S."/>
            <person name="Haridas S."/>
            <person name="Kuo A."/>
            <person name="Mondo S."/>
            <person name="Pangilinan J."/>
            <person name="Riley R."/>
            <person name="Labutti K."/>
            <person name="Andreopoulos B."/>
            <person name="Lipzen A."/>
            <person name="Chen C."/>
            <person name="Yanf M."/>
            <person name="Daum C."/>
            <person name="Ng V."/>
            <person name="Clum A."/>
            <person name="Ohm R."/>
            <person name="Martin F."/>
            <person name="Silar P."/>
            <person name="Natvig D."/>
            <person name="Lalanne C."/>
            <person name="Gautier V."/>
            <person name="Ament-Velasquez S.L."/>
            <person name="Kruys A."/>
            <person name="Hutchinson M.I."/>
            <person name="Powell A.J."/>
            <person name="Barry K."/>
            <person name="Miller A.N."/>
            <person name="Grigoriev I.V."/>
            <person name="Debuchy R."/>
            <person name="Gladieux P."/>
            <person name="Thoren M.H."/>
            <person name="Johannesson H."/>
        </authorList>
    </citation>
    <scope>NUCLEOTIDE SEQUENCE</scope>
    <source>
        <strain evidence="3">CBS 538.74</strain>
    </source>
</reference>
<dbReference type="PROSITE" id="PS50181">
    <property type="entry name" value="FBOX"/>
    <property type="match status" value="1"/>
</dbReference>
<evidence type="ECO:0000259" key="2">
    <source>
        <dbReference type="PROSITE" id="PS50181"/>
    </source>
</evidence>
<dbReference type="Pfam" id="PF00646">
    <property type="entry name" value="F-box"/>
    <property type="match status" value="1"/>
</dbReference>
<dbReference type="Proteomes" id="UP001302745">
    <property type="component" value="Unassembled WGS sequence"/>
</dbReference>
<dbReference type="CDD" id="cd09917">
    <property type="entry name" value="F-box_SF"/>
    <property type="match status" value="1"/>
</dbReference>
<proteinExistence type="predicted"/>
<evidence type="ECO:0000256" key="1">
    <source>
        <dbReference type="SAM" id="MobiDB-lite"/>
    </source>
</evidence>
<dbReference type="InterPro" id="IPR001810">
    <property type="entry name" value="F-box_dom"/>
</dbReference>
<dbReference type="EMBL" id="MU856952">
    <property type="protein sequence ID" value="KAK4153087.1"/>
    <property type="molecule type" value="Genomic_DNA"/>
</dbReference>
<evidence type="ECO:0000313" key="4">
    <source>
        <dbReference type="Proteomes" id="UP001302745"/>
    </source>
</evidence>
<dbReference type="SUPFAM" id="SSF81383">
    <property type="entry name" value="F-box domain"/>
    <property type="match status" value="1"/>
</dbReference>
<keyword evidence="4" id="KW-1185">Reference proteome</keyword>
<evidence type="ECO:0000313" key="3">
    <source>
        <dbReference type="EMBL" id="KAK4153087.1"/>
    </source>
</evidence>
<dbReference type="AlphaFoldDB" id="A0AAN6VKU3"/>
<name>A0AAN6VKU3_9PEZI</name>
<gene>
    <name evidence="3" type="ORF">C8A00DRAFT_34209</name>
</gene>
<organism evidence="3 4">
    <name type="scientific">Chaetomidium leptoderma</name>
    <dbReference type="NCBI Taxonomy" id="669021"/>
    <lineage>
        <taxon>Eukaryota</taxon>
        <taxon>Fungi</taxon>
        <taxon>Dikarya</taxon>
        <taxon>Ascomycota</taxon>
        <taxon>Pezizomycotina</taxon>
        <taxon>Sordariomycetes</taxon>
        <taxon>Sordariomycetidae</taxon>
        <taxon>Sordariales</taxon>
        <taxon>Chaetomiaceae</taxon>
        <taxon>Chaetomidium</taxon>
    </lineage>
</organism>